<gene>
    <name evidence="2" type="ORF">RIF23_00040</name>
</gene>
<dbReference type="Proteomes" id="UP001250214">
    <property type="component" value="Unassembled WGS sequence"/>
</dbReference>
<sequence>MIVRIMGEGQLDLSEADLDVLNSFDATLERAIESGDEDTFRSTLHDLLERVRRDGKPLPADSLESSQFILPHPEASMAEVSAMLSDEGGLIPDAG</sequence>
<dbReference type="InterPro" id="IPR054437">
    <property type="entry name" value="PspA-assoc_dom"/>
</dbReference>
<protein>
    <recommendedName>
        <fullName evidence="1">PspA-associated domain-containing protein</fullName>
    </recommendedName>
</protein>
<dbReference type="RefSeq" id="WP_310910201.1">
    <property type="nucleotide sequence ID" value="NZ_JAVLVT010000001.1"/>
</dbReference>
<evidence type="ECO:0000313" key="2">
    <source>
        <dbReference type="EMBL" id="MDS1268677.1"/>
    </source>
</evidence>
<evidence type="ECO:0000313" key="3">
    <source>
        <dbReference type="Proteomes" id="UP001250214"/>
    </source>
</evidence>
<dbReference type="EMBL" id="JAVLVT010000001">
    <property type="protein sequence ID" value="MDS1268677.1"/>
    <property type="molecule type" value="Genomic_DNA"/>
</dbReference>
<proteinExistence type="predicted"/>
<evidence type="ECO:0000259" key="1">
    <source>
        <dbReference type="Pfam" id="PF22743"/>
    </source>
</evidence>
<name>A0ABU2H032_9ACTN</name>
<comment type="caution">
    <text evidence="2">The sequence shown here is derived from an EMBL/GenBank/DDBJ whole genome shotgun (WGS) entry which is preliminary data.</text>
</comment>
<feature type="domain" description="PspA-associated" evidence="1">
    <location>
        <begin position="1"/>
        <end position="93"/>
    </location>
</feature>
<reference evidence="3" key="1">
    <citation type="submission" date="2023-07" db="EMBL/GenBank/DDBJ databases">
        <title>Novel species in the genus Lipingzhangella isolated from Sambhar Salt Lake.</title>
        <authorList>
            <person name="Jiya N."/>
            <person name="Kajale S."/>
            <person name="Sharma A."/>
        </authorList>
    </citation>
    <scope>NUCLEOTIDE SEQUENCE [LARGE SCALE GENOMIC DNA]</scope>
    <source>
        <strain evidence="3">LS1_29</strain>
    </source>
</reference>
<accession>A0ABU2H032</accession>
<keyword evidence="3" id="KW-1185">Reference proteome</keyword>
<dbReference type="Pfam" id="PF22743">
    <property type="entry name" value="PspAA"/>
    <property type="match status" value="1"/>
</dbReference>
<organism evidence="2 3">
    <name type="scientific">Lipingzhangella rawalii</name>
    <dbReference type="NCBI Taxonomy" id="2055835"/>
    <lineage>
        <taxon>Bacteria</taxon>
        <taxon>Bacillati</taxon>
        <taxon>Actinomycetota</taxon>
        <taxon>Actinomycetes</taxon>
        <taxon>Streptosporangiales</taxon>
        <taxon>Nocardiopsidaceae</taxon>
        <taxon>Lipingzhangella</taxon>
    </lineage>
</organism>